<dbReference type="InterPro" id="IPR044543">
    <property type="entry name" value="YHJQ-like"/>
</dbReference>
<proteinExistence type="predicted"/>
<evidence type="ECO:0000313" key="1">
    <source>
        <dbReference type="EMBL" id="GAA4341761.1"/>
    </source>
</evidence>
<organism evidence="1 2">
    <name type="scientific">Pigmentiphaga soli</name>
    <dbReference type="NCBI Taxonomy" id="1007095"/>
    <lineage>
        <taxon>Bacteria</taxon>
        <taxon>Pseudomonadati</taxon>
        <taxon>Pseudomonadota</taxon>
        <taxon>Betaproteobacteria</taxon>
        <taxon>Burkholderiales</taxon>
        <taxon>Alcaligenaceae</taxon>
        <taxon>Pigmentiphaga</taxon>
    </lineage>
</organism>
<dbReference type="RefSeq" id="WP_345251962.1">
    <property type="nucleotide sequence ID" value="NZ_BAABFO010000030.1"/>
</dbReference>
<dbReference type="Gene3D" id="1.20.1270.360">
    <property type="match status" value="1"/>
</dbReference>
<reference evidence="2" key="1">
    <citation type="journal article" date="2019" name="Int. J. Syst. Evol. Microbiol.">
        <title>The Global Catalogue of Microorganisms (GCM) 10K type strain sequencing project: providing services to taxonomists for standard genome sequencing and annotation.</title>
        <authorList>
            <consortium name="The Broad Institute Genomics Platform"/>
            <consortium name="The Broad Institute Genome Sequencing Center for Infectious Disease"/>
            <person name="Wu L."/>
            <person name="Ma J."/>
        </authorList>
    </citation>
    <scope>NUCLEOTIDE SEQUENCE [LARGE SCALE GENOMIC DNA]</scope>
    <source>
        <strain evidence="2">JCM 17666</strain>
    </source>
</reference>
<dbReference type="CDD" id="cd08026">
    <property type="entry name" value="DUF326"/>
    <property type="match status" value="1"/>
</dbReference>
<keyword evidence="2" id="KW-1185">Reference proteome</keyword>
<dbReference type="PANTHER" id="PTHR37310:SF1">
    <property type="entry name" value="CYTOPLASMIC PROTEIN"/>
    <property type="match status" value="1"/>
</dbReference>
<accession>A0ABP8HNB3</accession>
<evidence type="ECO:0000313" key="2">
    <source>
        <dbReference type="Proteomes" id="UP001501671"/>
    </source>
</evidence>
<dbReference type="Proteomes" id="UP001501671">
    <property type="component" value="Unassembled WGS sequence"/>
</dbReference>
<protein>
    <submittedName>
        <fullName evidence="1">Four-helix bundle copper-binding protein</fullName>
    </submittedName>
</protein>
<dbReference type="Pfam" id="PF03860">
    <property type="entry name" value="Csp"/>
    <property type="match status" value="1"/>
</dbReference>
<dbReference type="EMBL" id="BAABFO010000030">
    <property type="protein sequence ID" value="GAA4341761.1"/>
    <property type="molecule type" value="Genomic_DNA"/>
</dbReference>
<name>A0ABP8HNB3_9BURK</name>
<comment type="caution">
    <text evidence="1">The sequence shown here is derived from an EMBL/GenBank/DDBJ whole genome shotgun (WGS) entry which is preliminary data.</text>
</comment>
<gene>
    <name evidence="1" type="ORF">GCM10023144_42910</name>
</gene>
<sequence length="113" mass="11734">MNDSNYDAAIRACQDCALACDRCAAACLAEDDVDRMARCIRFDLDCAAICRLTAAFMARDSAFAAETCLLCARICEACGEECASHPAAHCQACAQACVACAGICASMMGGQSA</sequence>
<dbReference type="InterPro" id="IPR005560">
    <property type="entry name" value="Csp_YhjQ"/>
</dbReference>
<dbReference type="PANTHER" id="PTHR37310">
    <property type="entry name" value="CYTOPLASMIC PROTEIN-RELATED"/>
    <property type="match status" value="1"/>
</dbReference>